<dbReference type="Proteomes" id="UP000516404">
    <property type="component" value="Chromosome"/>
</dbReference>
<gene>
    <name evidence="2" type="ORF">IDM49_08180</name>
</gene>
<dbReference type="KEGG" id="rter:IDM49_08180"/>
<feature type="transmembrane region" description="Helical" evidence="1">
    <location>
        <begin position="50"/>
        <end position="70"/>
    </location>
</feature>
<name>A0A7H2BC23_9MICC</name>
<keyword evidence="3" id="KW-1185">Reference proteome</keyword>
<protein>
    <submittedName>
        <fullName evidence="2">Uncharacterized protein</fullName>
    </submittedName>
</protein>
<keyword evidence="1" id="KW-0812">Transmembrane</keyword>
<evidence type="ECO:0000313" key="2">
    <source>
        <dbReference type="EMBL" id="QNV37219.1"/>
    </source>
</evidence>
<dbReference type="GeneID" id="96624217"/>
<proteinExistence type="predicted"/>
<feature type="transmembrane region" description="Helical" evidence="1">
    <location>
        <begin position="20"/>
        <end position="38"/>
    </location>
</feature>
<dbReference type="AlphaFoldDB" id="A0A7H2BC23"/>
<dbReference type="RefSeq" id="WP_190724151.1">
    <property type="nucleotide sequence ID" value="NZ_CP061539.1"/>
</dbReference>
<evidence type="ECO:0000313" key="3">
    <source>
        <dbReference type="Proteomes" id="UP000516404"/>
    </source>
</evidence>
<dbReference type="EMBL" id="CP061539">
    <property type="protein sequence ID" value="QNV37219.1"/>
    <property type="molecule type" value="Genomic_DNA"/>
</dbReference>
<keyword evidence="1" id="KW-1133">Transmembrane helix</keyword>
<keyword evidence="1" id="KW-0472">Membrane</keyword>
<sequence>MKTRYIPRFPVKCRLKLVYLYFLLALALAAGMCTVAVMTDGASALWTRCWGWYLLVFLAWQVLVHPHVVLNETRIEIINPFHTHMIDYETYSKVLPVAQNTNPRTTEKTRPYKPSGLRNPECKIRHVLI</sequence>
<evidence type="ECO:0000256" key="1">
    <source>
        <dbReference type="SAM" id="Phobius"/>
    </source>
</evidence>
<accession>A0A7H2BC23</accession>
<organism evidence="2 3">
    <name type="scientific">Rothia terrae</name>
    <dbReference type="NCBI Taxonomy" id="396015"/>
    <lineage>
        <taxon>Bacteria</taxon>
        <taxon>Bacillati</taxon>
        <taxon>Actinomycetota</taxon>
        <taxon>Actinomycetes</taxon>
        <taxon>Micrococcales</taxon>
        <taxon>Micrococcaceae</taxon>
        <taxon>Rothia</taxon>
    </lineage>
</organism>
<reference evidence="2 3" key="1">
    <citation type="submission" date="2020-09" db="EMBL/GenBank/DDBJ databases">
        <title>Investigation of environmental microbes.</title>
        <authorList>
            <person name="Ou Y."/>
            <person name="Kang Q."/>
        </authorList>
    </citation>
    <scope>NUCLEOTIDE SEQUENCE [LARGE SCALE GENOMIC DNA]</scope>
    <source>
        <strain evidence="2 3">KJZ-14</strain>
    </source>
</reference>